<evidence type="ECO:0000259" key="10">
    <source>
        <dbReference type="PROSITE" id="PS51322"/>
    </source>
</evidence>
<dbReference type="PANTHER" id="PTHR23306:SF3">
    <property type="entry name" value="TUMOR SUPPRESSOR PROTEIN 101"/>
    <property type="match status" value="1"/>
</dbReference>
<protein>
    <submittedName>
        <fullName evidence="11">Tumor susceptibility protein</fullName>
    </submittedName>
</protein>
<feature type="domain" description="SB" evidence="9">
    <location>
        <begin position="426"/>
        <end position="491"/>
    </location>
</feature>
<dbReference type="InterPro" id="IPR052070">
    <property type="entry name" value="ESCRT-I_UEV_domain"/>
</dbReference>
<comment type="caution">
    <text evidence="11">The sequence shown here is derived from an EMBL/GenBank/DDBJ whole genome shotgun (WGS) entry which is preliminary data.</text>
</comment>
<feature type="compositionally biased region" description="Pro residues" evidence="8">
    <location>
        <begin position="251"/>
        <end position="275"/>
    </location>
</feature>
<dbReference type="Pfam" id="PF09454">
    <property type="entry name" value="Vps23_core"/>
    <property type="match status" value="1"/>
</dbReference>
<dbReference type="Pfam" id="PF05743">
    <property type="entry name" value="UEV"/>
    <property type="match status" value="1"/>
</dbReference>
<dbReference type="SUPFAM" id="SSF54495">
    <property type="entry name" value="UBC-like"/>
    <property type="match status" value="1"/>
</dbReference>
<dbReference type="Gene3D" id="3.10.110.10">
    <property type="entry name" value="Ubiquitin Conjugating Enzyme"/>
    <property type="match status" value="1"/>
</dbReference>
<reference evidence="11" key="1">
    <citation type="submission" date="2023-01" db="EMBL/GenBank/DDBJ databases">
        <title>The growth and conidiation of Purpureocillium lavendulum are regulated by nitrogen source and histone H3K14 acetylation.</title>
        <authorList>
            <person name="Tang P."/>
            <person name="Han J."/>
            <person name="Zhang C."/>
            <person name="Tang P."/>
            <person name="Qi F."/>
            <person name="Zhang K."/>
            <person name="Liang L."/>
        </authorList>
    </citation>
    <scope>NUCLEOTIDE SEQUENCE</scope>
    <source>
        <strain evidence="11">YMF1.00683</strain>
    </source>
</reference>
<evidence type="ECO:0000259" key="9">
    <source>
        <dbReference type="PROSITE" id="PS51312"/>
    </source>
</evidence>
<feature type="compositionally biased region" description="Polar residues" evidence="8">
    <location>
        <begin position="286"/>
        <end position="299"/>
    </location>
</feature>
<dbReference type="PROSITE" id="PS51322">
    <property type="entry name" value="UEV"/>
    <property type="match status" value="1"/>
</dbReference>
<comment type="subcellular location">
    <subcellularLocation>
        <location evidence="1">Endosome</location>
    </subcellularLocation>
</comment>
<dbReference type="PANTHER" id="PTHR23306">
    <property type="entry name" value="TUMOR SUSCEPTIBILITY GENE 101 PROTEIN-RELATED"/>
    <property type="match status" value="1"/>
</dbReference>
<sequence length="491" mass="53873">MPHVLNWLYSVLTSEYHDVNRTYSDVARVLNRFGTLSPRTDVHTFPNGSSALLLHIAGTIPVIFRANTYRFPLSIWVPHAYPREPPLVYVTPTETMMVRPGQHVDPQGQVYHPYLVRWTEFWDVRVATLDETLTDAAQKSTIEDFLMVLSDVFAKEPPVISLQAQRPAPGAPPPPTPPPVPPLPPEMAPTPARPGPSDSQPPPPPPKPHQEPRMAQSPPFRGPAVSPPSQMPSRYESAPPLPPQAQAGHRPQPPPLPQHPPQPSARPAPLPPNPHPHTQEQVPPYAQSNPPNYPPNQWQRGPWNGTAAPPAPPAPLPNILDEPLTLEIPQSADALLRQLAQTLASVRQRSRQQNESSLAGLRAQRIAMQGAVPALQSEMSQLTQLSNVLASNTNILHEALRKADGVIEGSKNHPAPDIDELLVAPTVVSNQLYTLVAEERALGDAIFMLGRAVERGRISPAVFAKMTRSLAREWYLKKALVRKIGQGMGMS</sequence>
<dbReference type="EMBL" id="JAQHRD010000003">
    <property type="protein sequence ID" value="KAJ6443549.1"/>
    <property type="molecule type" value="Genomic_DNA"/>
</dbReference>
<dbReference type="InterPro" id="IPR037202">
    <property type="entry name" value="ESCRT_assembly_dom"/>
</dbReference>
<dbReference type="GO" id="GO:0006886">
    <property type="term" value="P:intracellular protein transport"/>
    <property type="evidence" value="ECO:0007669"/>
    <property type="project" value="UniProtKB-ARBA"/>
</dbReference>
<evidence type="ECO:0000256" key="1">
    <source>
        <dbReference type="ARBA" id="ARBA00004177"/>
    </source>
</evidence>
<dbReference type="GO" id="GO:0043130">
    <property type="term" value="F:ubiquitin binding"/>
    <property type="evidence" value="ECO:0007669"/>
    <property type="project" value="TreeGrafter"/>
</dbReference>
<dbReference type="Gene3D" id="6.10.140.820">
    <property type="match status" value="1"/>
</dbReference>
<organism evidence="11 12">
    <name type="scientific">Purpureocillium lavendulum</name>
    <dbReference type="NCBI Taxonomy" id="1247861"/>
    <lineage>
        <taxon>Eukaryota</taxon>
        <taxon>Fungi</taxon>
        <taxon>Dikarya</taxon>
        <taxon>Ascomycota</taxon>
        <taxon>Pezizomycotina</taxon>
        <taxon>Sordariomycetes</taxon>
        <taxon>Hypocreomycetidae</taxon>
        <taxon>Hypocreales</taxon>
        <taxon>Ophiocordycipitaceae</taxon>
        <taxon>Purpureocillium</taxon>
    </lineage>
</organism>
<keyword evidence="12" id="KW-1185">Reference proteome</keyword>
<evidence type="ECO:0000313" key="11">
    <source>
        <dbReference type="EMBL" id="KAJ6443549.1"/>
    </source>
</evidence>
<feature type="region of interest" description="Disordered" evidence="8">
    <location>
        <begin position="164"/>
        <end position="320"/>
    </location>
</feature>
<feature type="compositionally biased region" description="Pro residues" evidence="8">
    <location>
        <begin position="169"/>
        <end position="207"/>
    </location>
</feature>
<feature type="domain" description="UEV" evidence="10">
    <location>
        <begin position="3"/>
        <end position="163"/>
    </location>
</feature>
<keyword evidence="5 7" id="KW-0653">Protein transport</keyword>
<evidence type="ECO:0000256" key="6">
    <source>
        <dbReference type="ARBA" id="ARBA00023054"/>
    </source>
</evidence>
<dbReference type="CDD" id="cd11685">
    <property type="entry name" value="UEV_TSG101-like"/>
    <property type="match status" value="1"/>
</dbReference>
<dbReference type="SUPFAM" id="SSF140111">
    <property type="entry name" value="Endosomal sorting complex assembly domain"/>
    <property type="match status" value="1"/>
</dbReference>
<evidence type="ECO:0000256" key="8">
    <source>
        <dbReference type="SAM" id="MobiDB-lite"/>
    </source>
</evidence>
<evidence type="ECO:0000256" key="4">
    <source>
        <dbReference type="ARBA" id="ARBA00022753"/>
    </source>
</evidence>
<accession>A0AB34FWR2</accession>
<evidence type="ECO:0000256" key="5">
    <source>
        <dbReference type="ARBA" id="ARBA00022927"/>
    </source>
</evidence>
<evidence type="ECO:0000256" key="3">
    <source>
        <dbReference type="ARBA" id="ARBA00022448"/>
    </source>
</evidence>
<name>A0AB34FWR2_9HYPO</name>
<dbReference type="InterPro" id="IPR017916">
    <property type="entry name" value="SB_dom"/>
</dbReference>
<dbReference type="GO" id="GO:0000813">
    <property type="term" value="C:ESCRT I complex"/>
    <property type="evidence" value="ECO:0007669"/>
    <property type="project" value="TreeGrafter"/>
</dbReference>
<dbReference type="Proteomes" id="UP001163105">
    <property type="component" value="Unassembled WGS sequence"/>
</dbReference>
<keyword evidence="3 7" id="KW-0813">Transport</keyword>
<dbReference type="GO" id="GO:0072666">
    <property type="term" value="P:establishment of protein localization to vacuole"/>
    <property type="evidence" value="ECO:0007669"/>
    <property type="project" value="UniProtKB-ARBA"/>
</dbReference>
<dbReference type="PROSITE" id="PS51312">
    <property type="entry name" value="SB"/>
    <property type="match status" value="1"/>
</dbReference>
<dbReference type="InterPro" id="IPR016135">
    <property type="entry name" value="UBQ-conjugating_enzyme/RWD"/>
</dbReference>
<evidence type="ECO:0000256" key="2">
    <source>
        <dbReference type="ARBA" id="ARBA00009594"/>
    </source>
</evidence>
<keyword evidence="4" id="KW-0967">Endosome</keyword>
<dbReference type="GO" id="GO:0043162">
    <property type="term" value="P:ubiquitin-dependent protein catabolic process via the multivesicular body sorting pathway"/>
    <property type="evidence" value="ECO:0007669"/>
    <property type="project" value="UniProtKB-ARBA"/>
</dbReference>
<evidence type="ECO:0000256" key="7">
    <source>
        <dbReference type="PROSITE-ProRule" id="PRU00644"/>
    </source>
</evidence>
<dbReference type="InterPro" id="IPR008883">
    <property type="entry name" value="UEV_N"/>
</dbReference>
<keyword evidence="6" id="KW-0175">Coiled coil</keyword>
<gene>
    <name evidence="11" type="primary">TSG101</name>
    <name evidence="11" type="ORF">O9K51_04728</name>
</gene>
<dbReference type="AlphaFoldDB" id="A0AB34FWR2"/>
<proteinExistence type="inferred from homology"/>
<comment type="similarity">
    <text evidence="2">Belongs to the ubiquitin-conjugating enzyme family. UEV subfamily.</text>
</comment>
<evidence type="ECO:0000313" key="12">
    <source>
        <dbReference type="Proteomes" id="UP001163105"/>
    </source>
</evidence>